<dbReference type="AlphaFoldDB" id="A0A8S1TKN9"/>
<comment type="caution">
    <text evidence="1">The sequence shown here is derived from an EMBL/GenBank/DDBJ whole genome shotgun (WGS) entry which is preliminary data.</text>
</comment>
<evidence type="ECO:0000313" key="2">
    <source>
        <dbReference type="Proteomes" id="UP000683925"/>
    </source>
</evidence>
<sequence>MEENLRIRETKLQQTNNQSIPFRYLTQIDYYQATSLEWSALSRPLNYNLTIKDRSETKNSQLF</sequence>
<protein>
    <submittedName>
        <fullName evidence="1">Uncharacterized protein</fullName>
    </submittedName>
</protein>
<proteinExistence type="predicted"/>
<dbReference type="EMBL" id="CAJJDP010000025">
    <property type="protein sequence ID" value="CAD8151599.1"/>
    <property type="molecule type" value="Genomic_DNA"/>
</dbReference>
<accession>A0A8S1TKN9</accession>
<keyword evidence="2" id="KW-1185">Reference proteome</keyword>
<name>A0A8S1TKN9_PAROT</name>
<gene>
    <name evidence="1" type="ORF">POCTA_138.1.T0250188</name>
</gene>
<evidence type="ECO:0000313" key="1">
    <source>
        <dbReference type="EMBL" id="CAD8151599.1"/>
    </source>
</evidence>
<dbReference type="Proteomes" id="UP000683925">
    <property type="component" value="Unassembled WGS sequence"/>
</dbReference>
<reference evidence="1" key="1">
    <citation type="submission" date="2021-01" db="EMBL/GenBank/DDBJ databases">
        <authorList>
            <consortium name="Genoscope - CEA"/>
            <person name="William W."/>
        </authorList>
    </citation>
    <scope>NUCLEOTIDE SEQUENCE</scope>
</reference>
<organism evidence="1 2">
    <name type="scientific">Paramecium octaurelia</name>
    <dbReference type="NCBI Taxonomy" id="43137"/>
    <lineage>
        <taxon>Eukaryota</taxon>
        <taxon>Sar</taxon>
        <taxon>Alveolata</taxon>
        <taxon>Ciliophora</taxon>
        <taxon>Intramacronucleata</taxon>
        <taxon>Oligohymenophorea</taxon>
        <taxon>Peniculida</taxon>
        <taxon>Parameciidae</taxon>
        <taxon>Paramecium</taxon>
    </lineage>
</organism>